<dbReference type="EMBL" id="CP004144">
    <property type="protein sequence ID" value="AGF96068.1"/>
    <property type="molecule type" value="Genomic_DNA"/>
</dbReference>
<sequence>MVLEILFPYNLMGKGYLQGLDSRFFQNSLKAEKRNVERH</sequence>
<reference evidence="1 2" key="1">
    <citation type="journal article" date="2013" name="Genome Announc.">
        <title>Complete Genome of a Methanosarcina mazei Strain Isolated from Sediment Samples from an Amazonian Flooded Area.</title>
        <authorList>
            <person name="Assis das Gracas D."/>
            <person name="Thiago Juca Ramos R."/>
            <person name="Vieira Araujo A.C."/>
            <person name="Zahlouth R."/>
            <person name="Ribeiro Carneiro A."/>
            <person name="Souza Lopes T."/>
            <person name="Azevedo Barauna R."/>
            <person name="Azevedo V."/>
            <person name="Cruz Schneider M.P."/>
            <person name="Pellizari V.H."/>
            <person name="Silva A."/>
        </authorList>
    </citation>
    <scope>NUCLEOTIDE SEQUENCE [LARGE SCALE GENOMIC DNA]</scope>
    <source>
        <strain evidence="1 2">Tuc01</strain>
    </source>
</reference>
<proteinExistence type="predicted"/>
<dbReference type="BioCyc" id="MMAZ1236903:G139K-619-MONOMER"/>
<protein>
    <submittedName>
        <fullName evidence="1">Uncharacterized protein</fullName>
    </submittedName>
</protein>
<dbReference type="AlphaFoldDB" id="M1Q7C7"/>
<gene>
    <name evidence="1" type="ORF">MmTuc01_0653</name>
</gene>
<organism evidence="1 2">
    <name type="scientific">Methanosarcina mazei Tuc01</name>
    <dbReference type="NCBI Taxonomy" id="1236903"/>
    <lineage>
        <taxon>Archaea</taxon>
        <taxon>Methanobacteriati</taxon>
        <taxon>Methanobacteriota</taxon>
        <taxon>Stenosarchaea group</taxon>
        <taxon>Methanomicrobia</taxon>
        <taxon>Methanosarcinales</taxon>
        <taxon>Methanosarcinaceae</taxon>
        <taxon>Methanosarcina</taxon>
    </lineage>
</organism>
<accession>M1Q7C7</accession>
<evidence type="ECO:0000313" key="2">
    <source>
        <dbReference type="Proteomes" id="UP000011718"/>
    </source>
</evidence>
<dbReference type="HOGENOM" id="CLU_3302732_0_0_2"/>
<dbReference type="Proteomes" id="UP000011718">
    <property type="component" value="Chromosome"/>
</dbReference>
<dbReference type="KEGG" id="mmaz:MmTuc01_0653"/>
<evidence type="ECO:0000313" key="1">
    <source>
        <dbReference type="EMBL" id="AGF96068.1"/>
    </source>
</evidence>
<name>M1Q7C7_METMZ</name>